<accession>A0A5C4SQJ7</accession>
<dbReference type="RefSeq" id="WP_139695079.1">
    <property type="nucleotide sequence ID" value="NZ_CP074074.1"/>
</dbReference>
<evidence type="ECO:0000256" key="5">
    <source>
        <dbReference type="ARBA" id="ARBA00023237"/>
    </source>
</evidence>
<dbReference type="CDD" id="cd08977">
    <property type="entry name" value="SusD"/>
    <property type="match status" value="1"/>
</dbReference>
<dbReference type="InterPro" id="IPR011990">
    <property type="entry name" value="TPR-like_helical_dom_sf"/>
</dbReference>
<evidence type="ECO:0000313" key="9">
    <source>
        <dbReference type="EMBL" id="TNJ46065.1"/>
    </source>
</evidence>
<evidence type="ECO:0000259" key="8">
    <source>
        <dbReference type="Pfam" id="PF14322"/>
    </source>
</evidence>
<feature type="transmembrane region" description="Helical" evidence="6">
    <location>
        <begin position="14"/>
        <end position="33"/>
    </location>
</feature>
<keyword evidence="3" id="KW-0732">Signal</keyword>
<evidence type="ECO:0000256" key="2">
    <source>
        <dbReference type="ARBA" id="ARBA00006275"/>
    </source>
</evidence>
<keyword evidence="6" id="KW-1133">Transmembrane helix</keyword>
<dbReference type="Gene3D" id="1.25.40.390">
    <property type="match status" value="1"/>
</dbReference>
<organism evidence="9 10">
    <name type="scientific">Allotamlana fucoidanivorans</name>
    <dbReference type="NCBI Taxonomy" id="2583814"/>
    <lineage>
        <taxon>Bacteria</taxon>
        <taxon>Pseudomonadati</taxon>
        <taxon>Bacteroidota</taxon>
        <taxon>Flavobacteriia</taxon>
        <taxon>Flavobacteriales</taxon>
        <taxon>Flavobacteriaceae</taxon>
        <taxon>Allotamlana</taxon>
    </lineage>
</organism>
<evidence type="ECO:0000256" key="3">
    <source>
        <dbReference type="ARBA" id="ARBA00022729"/>
    </source>
</evidence>
<gene>
    <name evidence="9" type="ORF">FGF67_03455</name>
</gene>
<comment type="similarity">
    <text evidence="2">Belongs to the SusD family.</text>
</comment>
<evidence type="ECO:0000256" key="4">
    <source>
        <dbReference type="ARBA" id="ARBA00023136"/>
    </source>
</evidence>
<dbReference type="GO" id="GO:0009279">
    <property type="term" value="C:cell outer membrane"/>
    <property type="evidence" value="ECO:0007669"/>
    <property type="project" value="UniProtKB-SubCell"/>
</dbReference>
<sequence>MKTIFNTLSRYKMFVRINLYNVVIVCSVAIVSLNNSCQEYLEEDPLSAFSTDEFFTSTTRLKAAVLGIYEELATTEGYGYVEIMLSGDTDILTADGRNVNGNLGSEQEIAHYNTQSESRPIENLWLVFYSSINRANNVIENAHKVVTHNKTEEKLVKAYVAEAKALRAFLYANLVRRWGDVPLRLQPSDLSQNLNLPRSARVDIYEQISKDFEEAIPDLPWHNDPEAELGHLSKGAAMGLYVRAMLFAGGYNLYQDGKVKRPENYLDYYNKAEKISKELIESNRHELNPDYEDIYRKITGSVLEPSESMFEIDLAVMNGSFQNSGRIGSRSIGVRIKNYTSSTGVKIGTNIRMTTSDFLSQKFQDGDLRRDISIADFDLIGDKATNILSKKPIPYNNNATYGCAKWRRDWHFPEAIQFNNTDANYVILRYSDVLLMRAEVLNELNNGPTEEAIELVNKVRRRGYGFDINSSSQIADVPFEFTTDKETFLNFLIDENAREFSGEGNRKFHLIRWNILQEKLLDFREFLLTDPKNKFYGLRVHLASELYTPNKHELYPIPHNEILDSNFLLTQNPGY</sequence>
<feature type="domain" description="SusD-like N-terminal" evidence="8">
    <location>
        <begin position="39"/>
        <end position="243"/>
    </location>
</feature>
<name>A0A5C4SQJ7_9FLAO</name>
<dbReference type="OrthoDB" id="5694214at2"/>
<evidence type="ECO:0000259" key="7">
    <source>
        <dbReference type="Pfam" id="PF07980"/>
    </source>
</evidence>
<dbReference type="Pfam" id="PF14322">
    <property type="entry name" value="SusD-like_3"/>
    <property type="match status" value="1"/>
</dbReference>
<feature type="domain" description="RagB/SusD" evidence="7">
    <location>
        <begin position="396"/>
        <end position="575"/>
    </location>
</feature>
<evidence type="ECO:0000313" key="10">
    <source>
        <dbReference type="Proteomes" id="UP000308713"/>
    </source>
</evidence>
<keyword evidence="4 6" id="KW-0472">Membrane</keyword>
<keyword evidence="10" id="KW-1185">Reference proteome</keyword>
<comment type="subcellular location">
    <subcellularLocation>
        <location evidence="1">Cell outer membrane</location>
    </subcellularLocation>
</comment>
<dbReference type="AlphaFoldDB" id="A0A5C4SQJ7"/>
<dbReference type="Pfam" id="PF07980">
    <property type="entry name" value="SusD_RagB"/>
    <property type="match status" value="1"/>
</dbReference>
<evidence type="ECO:0000256" key="6">
    <source>
        <dbReference type="SAM" id="Phobius"/>
    </source>
</evidence>
<dbReference type="InterPro" id="IPR012944">
    <property type="entry name" value="SusD_RagB_dom"/>
</dbReference>
<dbReference type="SUPFAM" id="SSF48452">
    <property type="entry name" value="TPR-like"/>
    <property type="match status" value="1"/>
</dbReference>
<keyword evidence="5" id="KW-0998">Cell outer membrane</keyword>
<protein>
    <submittedName>
        <fullName evidence="9">RagB/SusD family nutrient uptake outer membrane protein</fullName>
    </submittedName>
</protein>
<comment type="caution">
    <text evidence="9">The sequence shown here is derived from an EMBL/GenBank/DDBJ whole genome shotgun (WGS) entry which is preliminary data.</text>
</comment>
<dbReference type="Proteomes" id="UP000308713">
    <property type="component" value="Unassembled WGS sequence"/>
</dbReference>
<reference evidence="9 10" key="1">
    <citation type="submission" date="2019-05" db="EMBL/GenBank/DDBJ databases">
        <title>Tamlana fucoidanivorans sp. nov., isolated from the surface of algae collected from Fujian province in China.</title>
        <authorList>
            <person name="Li J."/>
        </authorList>
    </citation>
    <scope>NUCLEOTIDE SEQUENCE [LARGE SCALE GENOMIC DNA]</scope>
    <source>
        <strain evidence="9 10">CW2-9</strain>
    </source>
</reference>
<evidence type="ECO:0000256" key="1">
    <source>
        <dbReference type="ARBA" id="ARBA00004442"/>
    </source>
</evidence>
<keyword evidence="6" id="KW-0812">Transmembrane</keyword>
<dbReference type="EMBL" id="VDCS01000003">
    <property type="protein sequence ID" value="TNJ46065.1"/>
    <property type="molecule type" value="Genomic_DNA"/>
</dbReference>
<dbReference type="InterPro" id="IPR033985">
    <property type="entry name" value="SusD-like_N"/>
</dbReference>
<proteinExistence type="inferred from homology"/>